<feature type="compositionally biased region" description="Acidic residues" evidence="1">
    <location>
        <begin position="256"/>
        <end position="265"/>
    </location>
</feature>
<feature type="region of interest" description="Disordered" evidence="1">
    <location>
        <begin position="310"/>
        <end position="334"/>
    </location>
</feature>
<evidence type="ECO:0000313" key="3">
    <source>
        <dbReference type="Proteomes" id="UP001460270"/>
    </source>
</evidence>
<evidence type="ECO:0000313" key="2">
    <source>
        <dbReference type="EMBL" id="KAK7889413.1"/>
    </source>
</evidence>
<feature type="compositionally biased region" description="Polar residues" evidence="1">
    <location>
        <begin position="134"/>
        <end position="150"/>
    </location>
</feature>
<feature type="compositionally biased region" description="Polar residues" evidence="1">
    <location>
        <begin position="266"/>
        <end position="283"/>
    </location>
</feature>
<feature type="compositionally biased region" description="Polar residues" evidence="1">
    <location>
        <begin position="1"/>
        <end position="32"/>
    </location>
</feature>
<sequence>MHIQQLLSSQANNSLDGSATEQELQSTTSGFETPTPPLHYDENMIERRKRRSKRYLKRTAVKEEKSDTADNEDSGRGHLTGKYHQRYTETAPRIDRIKEWSDVRTAAQSEQWNNVNLDVEDLNCGSLEADKSLDSSATEQESRSTTSGFETPTPPSRYDENMIERQKRKVKRYLKRTTIEEDKSDTSDMKEHSDVEDMSRGRLTKKVKCPSLKFDTATPPTNYDNWLDEEEKESSKESSKMTREKIISDLESLDKSDEDGFDTDATDTNIKSLNYDSPTLPSTDNEKEVEKGEDFSLSLTLSSMSALSETSCGLDTDREEKESDQSLSAKKKVEEARLKKRELKEIRDTLKADRKKKELNS</sequence>
<feature type="compositionally biased region" description="Basic and acidic residues" evidence="1">
    <location>
        <begin position="60"/>
        <end position="76"/>
    </location>
</feature>
<comment type="caution">
    <text evidence="2">The sequence shown here is derived from an EMBL/GenBank/DDBJ whole genome shotgun (WGS) entry which is preliminary data.</text>
</comment>
<proteinExistence type="predicted"/>
<name>A0AAW0N2S7_9GOBI</name>
<feature type="region of interest" description="Disordered" evidence="1">
    <location>
        <begin position="1"/>
        <end position="83"/>
    </location>
</feature>
<evidence type="ECO:0000256" key="1">
    <source>
        <dbReference type="SAM" id="MobiDB-lite"/>
    </source>
</evidence>
<feature type="compositionally biased region" description="Basic and acidic residues" evidence="1">
    <location>
        <begin position="177"/>
        <end position="200"/>
    </location>
</feature>
<protein>
    <submittedName>
        <fullName evidence="2">Uncharacterized protein</fullName>
    </submittedName>
</protein>
<feature type="compositionally biased region" description="Basic residues" evidence="1">
    <location>
        <begin position="166"/>
        <end position="175"/>
    </location>
</feature>
<feature type="region of interest" description="Disordered" evidence="1">
    <location>
        <begin position="131"/>
        <end position="296"/>
    </location>
</feature>
<dbReference type="AlphaFoldDB" id="A0AAW0N2S7"/>
<gene>
    <name evidence="2" type="ORF">WMY93_024973</name>
</gene>
<feature type="compositionally biased region" description="Basic and acidic residues" evidence="1">
    <location>
        <begin position="284"/>
        <end position="294"/>
    </location>
</feature>
<organism evidence="2 3">
    <name type="scientific">Mugilogobius chulae</name>
    <name type="common">yellowstripe goby</name>
    <dbReference type="NCBI Taxonomy" id="88201"/>
    <lineage>
        <taxon>Eukaryota</taxon>
        <taxon>Metazoa</taxon>
        <taxon>Chordata</taxon>
        <taxon>Craniata</taxon>
        <taxon>Vertebrata</taxon>
        <taxon>Euteleostomi</taxon>
        <taxon>Actinopterygii</taxon>
        <taxon>Neopterygii</taxon>
        <taxon>Teleostei</taxon>
        <taxon>Neoteleostei</taxon>
        <taxon>Acanthomorphata</taxon>
        <taxon>Gobiaria</taxon>
        <taxon>Gobiiformes</taxon>
        <taxon>Gobioidei</taxon>
        <taxon>Gobiidae</taxon>
        <taxon>Gobionellinae</taxon>
        <taxon>Mugilogobius</taxon>
    </lineage>
</organism>
<feature type="compositionally biased region" description="Basic and acidic residues" evidence="1">
    <location>
        <begin position="233"/>
        <end position="255"/>
    </location>
</feature>
<accession>A0AAW0N2S7</accession>
<feature type="compositionally biased region" description="Basic and acidic residues" evidence="1">
    <location>
        <begin position="315"/>
        <end position="324"/>
    </location>
</feature>
<feature type="compositionally biased region" description="Basic residues" evidence="1">
    <location>
        <begin position="47"/>
        <end position="59"/>
    </location>
</feature>
<keyword evidence="3" id="KW-1185">Reference proteome</keyword>
<dbReference type="EMBL" id="JBBPFD010000018">
    <property type="protein sequence ID" value="KAK7889413.1"/>
    <property type="molecule type" value="Genomic_DNA"/>
</dbReference>
<reference evidence="3" key="1">
    <citation type="submission" date="2024-04" db="EMBL/GenBank/DDBJ databases">
        <title>Salinicola lusitanus LLJ914,a marine bacterium isolated from the Okinawa Trough.</title>
        <authorList>
            <person name="Li J."/>
        </authorList>
    </citation>
    <scope>NUCLEOTIDE SEQUENCE [LARGE SCALE GENOMIC DNA]</scope>
</reference>
<dbReference type="Proteomes" id="UP001460270">
    <property type="component" value="Unassembled WGS sequence"/>
</dbReference>